<dbReference type="EMBL" id="CAJVQC010112687">
    <property type="protein sequence ID" value="CAG8835746.1"/>
    <property type="molecule type" value="Genomic_DNA"/>
</dbReference>
<evidence type="ECO:0000313" key="2">
    <source>
        <dbReference type="Proteomes" id="UP000789920"/>
    </source>
</evidence>
<sequence length="189" mass="22296">WTIYKLTKSDRLTLAHEEFAKIESCLNVLSSEQVEYICDTRSKTTIVIPGADFIQFMYYLESLIFQLFEKHLEYRPDILIYIDNNLVSNQPLKKQFNDILQIAYEFYRNAEYKNKELFPKFIHNSIQLSQEAEDYLLEYILEKGSSCLRENVKAMSVDLKNNAKKDDQPKMKLVTFKKGMLPENLKLAL</sequence>
<proteinExistence type="predicted"/>
<feature type="non-terminal residue" evidence="1">
    <location>
        <position position="1"/>
    </location>
</feature>
<keyword evidence="2" id="KW-1185">Reference proteome</keyword>
<comment type="caution">
    <text evidence="1">The sequence shown here is derived from an EMBL/GenBank/DDBJ whole genome shotgun (WGS) entry which is preliminary data.</text>
</comment>
<gene>
    <name evidence="1" type="ORF">RPERSI_LOCUS29664</name>
</gene>
<reference evidence="1" key="1">
    <citation type="submission" date="2021-06" db="EMBL/GenBank/DDBJ databases">
        <authorList>
            <person name="Kallberg Y."/>
            <person name="Tangrot J."/>
            <person name="Rosling A."/>
        </authorList>
    </citation>
    <scope>NUCLEOTIDE SEQUENCE</scope>
    <source>
        <strain evidence="1">MA461A</strain>
    </source>
</reference>
<name>A0ACA9SDP2_9GLOM</name>
<dbReference type="Proteomes" id="UP000789920">
    <property type="component" value="Unassembled WGS sequence"/>
</dbReference>
<organism evidence="1 2">
    <name type="scientific">Racocetra persica</name>
    <dbReference type="NCBI Taxonomy" id="160502"/>
    <lineage>
        <taxon>Eukaryota</taxon>
        <taxon>Fungi</taxon>
        <taxon>Fungi incertae sedis</taxon>
        <taxon>Mucoromycota</taxon>
        <taxon>Glomeromycotina</taxon>
        <taxon>Glomeromycetes</taxon>
        <taxon>Diversisporales</taxon>
        <taxon>Gigasporaceae</taxon>
        <taxon>Racocetra</taxon>
    </lineage>
</organism>
<evidence type="ECO:0000313" key="1">
    <source>
        <dbReference type="EMBL" id="CAG8835746.1"/>
    </source>
</evidence>
<accession>A0ACA9SDP2</accession>
<protein>
    <submittedName>
        <fullName evidence="1">6292_t:CDS:1</fullName>
    </submittedName>
</protein>
<feature type="non-terminal residue" evidence="1">
    <location>
        <position position="189"/>
    </location>
</feature>